<dbReference type="AlphaFoldDB" id="A0A1H0XZC8"/>
<feature type="transmembrane region" description="Helical" evidence="5">
    <location>
        <begin position="9"/>
        <end position="26"/>
    </location>
</feature>
<evidence type="ECO:0000256" key="2">
    <source>
        <dbReference type="ARBA" id="ARBA00022692"/>
    </source>
</evidence>
<dbReference type="RefSeq" id="WP_074559849.1">
    <property type="nucleotide sequence ID" value="NZ_FNKE01000001.1"/>
</dbReference>
<evidence type="ECO:0000256" key="5">
    <source>
        <dbReference type="SAM" id="Phobius"/>
    </source>
</evidence>
<dbReference type="GO" id="GO:0016020">
    <property type="term" value="C:membrane"/>
    <property type="evidence" value="ECO:0007669"/>
    <property type="project" value="UniProtKB-SubCell"/>
</dbReference>
<dbReference type="EMBL" id="FNKE01000001">
    <property type="protein sequence ID" value="SDQ08272.1"/>
    <property type="molecule type" value="Genomic_DNA"/>
</dbReference>
<feature type="transmembrane region" description="Helical" evidence="5">
    <location>
        <begin position="308"/>
        <end position="330"/>
    </location>
</feature>
<gene>
    <name evidence="7" type="ORF">SAMN05216392_0314</name>
</gene>
<feature type="transmembrane region" description="Helical" evidence="5">
    <location>
        <begin position="350"/>
        <end position="375"/>
    </location>
</feature>
<dbReference type="Pfam" id="PF04932">
    <property type="entry name" value="Wzy_C"/>
    <property type="match status" value="1"/>
</dbReference>
<feature type="transmembrane region" description="Helical" evidence="5">
    <location>
        <begin position="58"/>
        <end position="75"/>
    </location>
</feature>
<accession>A0A1H0XZC8</accession>
<keyword evidence="4 5" id="KW-0472">Membrane</keyword>
<name>A0A1H0XZC8_STREI</name>
<organism evidence="7 8">
    <name type="scientific">Streptococcus equinus</name>
    <name type="common">Streptococcus bovis</name>
    <dbReference type="NCBI Taxonomy" id="1335"/>
    <lineage>
        <taxon>Bacteria</taxon>
        <taxon>Bacillati</taxon>
        <taxon>Bacillota</taxon>
        <taxon>Bacilli</taxon>
        <taxon>Lactobacillales</taxon>
        <taxon>Streptococcaceae</taxon>
        <taxon>Streptococcus</taxon>
    </lineage>
</organism>
<evidence type="ECO:0000313" key="8">
    <source>
        <dbReference type="Proteomes" id="UP000182870"/>
    </source>
</evidence>
<feature type="transmembrane region" description="Helical" evidence="5">
    <location>
        <begin position="156"/>
        <end position="173"/>
    </location>
</feature>
<sequence length="400" mass="46012">MIKLNKKSVVAFIALIPFFSPIYILTLPYAGLVYNFMKVVVSFLVFICFITQRKRLSLPELLLIFGELLIFIFTFCNNGQITLEFLNFIMLCTIIFLIELYSEYFVSLLDALILHFELCIYLNLVTLILFPERLFSRSSSAYGATYEWFLGSRNSFIVWLLPGLVVALIYRFYNRDSKRWIVLILGIIVTQFFQTSSTLIVTSTIMIILSFSPFLNRVFRPMICFILALSIQALIVIMNNVSFLAPIVEGALGKDLTFTNRTTIWKNAINHLSLFKGYGNLQSNEVADILGNYGNYIWKGATHAHNQLLNIGFQGGIILILITLAVYYTAFWKLEVLWKNPISRVYSFGIFVYIIAGYTEVTNQLLLQLIVLLPLTIEETIVNTKYSEKKHKGLFFDEKF</sequence>
<keyword evidence="2 5" id="KW-0812">Transmembrane</keyword>
<keyword evidence="7" id="KW-0436">Ligase</keyword>
<feature type="transmembrane region" description="Helical" evidence="5">
    <location>
        <begin position="218"/>
        <end position="237"/>
    </location>
</feature>
<dbReference type="OrthoDB" id="2315198at2"/>
<keyword evidence="3 5" id="KW-1133">Transmembrane helix</keyword>
<evidence type="ECO:0000256" key="3">
    <source>
        <dbReference type="ARBA" id="ARBA00022989"/>
    </source>
</evidence>
<evidence type="ECO:0000256" key="4">
    <source>
        <dbReference type="ARBA" id="ARBA00023136"/>
    </source>
</evidence>
<evidence type="ECO:0000313" key="7">
    <source>
        <dbReference type="EMBL" id="SDQ08272.1"/>
    </source>
</evidence>
<feature type="transmembrane region" description="Helical" evidence="5">
    <location>
        <begin position="81"/>
        <end position="101"/>
    </location>
</feature>
<feature type="transmembrane region" description="Helical" evidence="5">
    <location>
        <begin position="32"/>
        <end position="51"/>
    </location>
</feature>
<dbReference type="InterPro" id="IPR007016">
    <property type="entry name" value="O-antigen_ligase-rel_domated"/>
</dbReference>
<dbReference type="GO" id="GO:0016874">
    <property type="term" value="F:ligase activity"/>
    <property type="evidence" value="ECO:0007669"/>
    <property type="project" value="UniProtKB-KW"/>
</dbReference>
<evidence type="ECO:0000259" key="6">
    <source>
        <dbReference type="Pfam" id="PF04932"/>
    </source>
</evidence>
<feature type="domain" description="O-antigen ligase-related" evidence="6">
    <location>
        <begin position="151"/>
        <end position="323"/>
    </location>
</feature>
<feature type="transmembrane region" description="Helical" evidence="5">
    <location>
        <begin position="180"/>
        <end position="212"/>
    </location>
</feature>
<reference evidence="7 8" key="1">
    <citation type="submission" date="2016-10" db="EMBL/GenBank/DDBJ databases">
        <authorList>
            <person name="de Groot N.N."/>
        </authorList>
    </citation>
    <scope>NUCLEOTIDE SEQUENCE [LARGE SCALE GENOMIC DNA]</scope>
    <source>
        <strain evidence="7 8">Sb05</strain>
    </source>
</reference>
<dbReference type="Proteomes" id="UP000182870">
    <property type="component" value="Unassembled WGS sequence"/>
</dbReference>
<comment type="subcellular location">
    <subcellularLocation>
        <location evidence="1">Membrane</location>
        <topology evidence="1">Multi-pass membrane protein</topology>
    </subcellularLocation>
</comment>
<protein>
    <submittedName>
        <fullName evidence="7">O-antigen ligase</fullName>
    </submittedName>
</protein>
<evidence type="ECO:0000256" key="1">
    <source>
        <dbReference type="ARBA" id="ARBA00004141"/>
    </source>
</evidence>
<feature type="transmembrane region" description="Helical" evidence="5">
    <location>
        <begin position="108"/>
        <end position="130"/>
    </location>
</feature>
<proteinExistence type="predicted"/>